<dbReference type="EMBL" id="CACRTZ010000029">
    <property type="protein sequence ID" value="VYU50089.1"/>
    <property type="molecule type" value="Genomic_DNA"/>
</dbReference>
<dbReference type="PANTHER" id="PTHR37950:SF1">
    <property type="entry name" value="4-HYDROXYPHENYLACETATE CATABOLISM PROTEIN"/>
    <property type="match status" value="1"/>
</dbReference>
<dbReference type="SUPFAM" id="SSF55331">
    <property type="entry name" value="Tautomerase/MIF"/>
    <property type="match status" value="1"/>
</dbReference>
<sequence length="121" mass="13541">MPNIHISYTDNLPAQDQLEAFATALHTLITPVIKTEVGNFKTFITPVARYVSGDGQAKKAFLQIDFRMLPGRSEEVKKETANIILAQAAHYFSVENGIETRIIVEVGEVDQPNYYKTSINQ</sequence>
<accession>A0A6N3FDX8</accession>
<name>A0A6N3FDX8_9ENTR</name>
<keyword evidence="1" id="KW-0413">Isomerase</keyword>
<dbReference type="PANTHER" id="PTHR37950">
    <property type="entry name" value="4-HYDROXYPHENYLACETATE CATABOLISM PROTEIN"/>
    <property type="match status" value="1"/>
</dbReference>
<dbReference type="GO" id="GO:0008704">
    <property type="term" value="F:5-carboxymethyl-2-hydroxymuconate delta-isomerase activity"/>
    <property type="evidence" value="ECO:0007669"/>
    <property type="project" value="InterPro"/>
</dbReference>
<dbReference type="AlphaFoldDB" id="A0A6N3FDX8"/>
<organism evidence="1">
    <name type="scientific">Phytobacter massiliensis</name>
    <dbReference type="NCBI Taxonomy" id="1485952"/>
    <lineage>
        <taxon>Bacteria</taxon>
        <taxon>Pseudomonadati</taxon>
        <taxon>Pseudomonadota</taxon>
        <taxon>Gammaproteobacteria</taxon>
        <taxon>Enterobacterales</taxon>
        <taxon>Enterobacteriaceae</taxon>
        <taxon>Phytobacter</taxon>
    </lineage>
</organism>
<dbReference type="OrthoDB" id="9814215at2"/>
<dbReference type="RefSeq" id="WP_044181142.1">
    <property type="nucleotide sequence ID" value="NZ_CABKSF010000003.1"/>
</dbReference>
<dbReference type="Pfam" id="PF02962">
    <property type="entry name" value="CHMI"/>
    <property type="match status" value="1"/>
</dbReference>
<dbReference type="InterPro" id="IPR004220">
    <property type="entry name" value="5-COMe_2-OHmuconate_Isoase"/>
</dbReference>
<reference evidence="1" key="1">
    <citation type="submission" date="2019-11" db="EMBL/GenBank/DDBJ databases">
        <authorList>
            <person name="Feng L."/>
        </authorList>
    </citation>
    <scope>NUCLEOTIDE SEQUENCE</scope>
    <source>
        <strain evidence="1">EMassiliensisLFYP7</strain>
    </source>
</reference>
<dbReference type="Gene3D" id="3.30.429.10">
    <property type="entry name" value="Macrophage Migration Inhibitory Factor"/>
    <property type="match status" value="1"/>
</dbReference>
<proteinExistence type="predicted"/>
<protein>
    <submittedName>
        <fullName evidence="1">5-carboxymethyl-2-hydroxymuconate isomerase</fullName>
    </submittedName>
</protein>
<evidence type="ECO:0000313" key="1">
    <source>
        <dbReference type="EMBL" id="VYU50089.1"/>
    </source>
</evidence>
<gene>
    <name evidence="1" type="ORF">EMLFYP7_02612</name>
</gene>
<dbReference type="InterPro" id="IPR014347">
    <property type="entry name" value="Tautomerase/MIF_sf"/>
</dbReference>